<dbReference type="PANTHER" id="PTHR38480">
    <property type="entry name" value="SLR0254 PROTEIN"/>
    <property type="match status" value="1"/>
</dbReference>
<name>A0A1G9RGG5_9EURY</name>
<dbReference type="EMBL" id="FNHL01000001">
    <property type="protein sequence ID" value="SDM22326.1"/>
    <property type="molecule type" value="Genomic_DNA"/>
</dbReference>
<keyword evidence="2 5" id="KW-0812">Transmembrane</keyword>
<feature type="transmembrane region" description="Helical" evidence="5">
    <location>
        <begin position="120"/>
        <end position="145"/>
    </location>
</feature>
<dbReference type="AlphaFoldDB" id="A0A1G9RGG5"/>
<feature type="transmembrane region" description="Helical" evidence="5">
    <location>
        <begin position="180"/>
        <end position="197"/>
    </location>
</feature>
<evidence type="ECO:0000256" key="4">
    <source>
        <dbReference type="ARBA" id="ARBA00023136"/>
    </source>
</evidence>
<feature type="transmembrane region" description="Helical" evidence="5">
    <location>
        <begin position="157"/>
        <end position="174"/>
    </location>
</feature>
<proteinExistence type="predicted"/>
<dbReference type="InterPro" id="IPR010432">
    <property type="entry name" value="RDD"/>
</dbReference>
<evidence type="ECO:0000313" key="8">
    <source>
        <dbReference type="Proteomes" id="UP000199451"/>
    </source>
</evidence>
<organism evidence="7 8">
    <name type="scientific">Halogranum gelatinilyticum</name>
    <dbReference type="NCBI Taxonomy" id="660521"/>
    <lineage>
        <taxon>Archaea</taxon>
        <taxon>Methanobacteriati</taxon>
        <taxon>Methanobacteriota</taxon>
        <taxon>Stenosarchaea group</taxon>
        <taxon>Halobacteria</taxon>
        <taxon>Halobacteriales</taxon>
        <taxon>Haloferacaceae</taxon>
    </lineage>
</organism>
<protein>
    <submittedName>
        <fullName evidence="7">Uncharacterized membrane protein YckC, RDD family</fullName>
    </submittedName>
</protein>
<reference evidence="8" key="1">
    <citation type="submission" date="2016-10" db="EMBL/GenBank/DDBJ databases">
        <authorList>
            <person name="Varghese N."/>
            <person name="Submissions S."/>
        </authorList>
    </citation>
    <scope>NUCLEOTIDE SEQUENCE [LARGE SCALE GENOMIC DNA]</scope>
    <source>
        <strain evidence="8">CGMCC 1.10119</strain>
    </source>
</reference>
<comment type="subcellular location">
    <subcellularLocation>
        <location evidence="1">Membrane</location>
        <topology evidence="1">Multi-pass membrane protein</topology>
    </subcellularLocation>
</comment>
<dbReference type="OrthoDB" id="307981at2157"/>
<feature type="transmembrane region" description="Helical" evidence="5">
    <location>
        <begin position="49"/>
        <end position="70"/>
    </location>
</feature>
<keyword evidence="4 5" id="KW-0472">Membrane</keyword>
<dbReference type="PANTHER" id="PTHR38480:SF1">
    <property type="entry name" value="SLR0254 PROTEIN"/>
    <property type="match status" value="1"/>
</dbReference>
<evidence type="ECO:0000256" key="5">
    <source>
        <dbReference type="SAM" id="Phobius"/>
    </source>
</evidence>
<evidence type="ECO:0000256" key="2">
    <source>
        <dbReference type="ARBA" id="ARBA00022692"/>
    </source>
</evidence>
<keyword evidence="3 5" id="KW-1133">Transmembrane helix</keyword>
<sequence length="419" mass="44313">MTRLALFGAVHVDRRGKVVSELASFADGTDALFVEYPVDGLSFRDGARALLAAPVSALGLLLASLLQYPLYALFNRDAVPAEVLAARRLSEERDLPLYAVDDHIISILGTVGRGRTAVEWLLLVATLAFTPVAGAALVTTVVGLWVGLGLVYRLHRLLWVVATVPAVGGASWLLVSRDLVPEPLVLTAVLATFYTVFRTLDRRNGVMVERIVETCEREGHDRACLTTGRAHLAGLATAADERDVTVVASYVPNWLRAGDVVAGGEPQRVGVAPVRGDLDTAGDVFGRRVAALAVDWVFIAVAAVAFGVVAGTVGRLVVGDGALVGGFFVGAFCAWAGYWVGLEARTGQTVGKRLLGLVVVGRDGSRVSRRGAVLRNLLRPVDFLVGYALGGVVSLISHDGQRLGDHAAGTLVVRAERAE</sequence>
<dbReference type="Proteomes" id="UP000199451">
    <property type="component" value="Unassembled WGS sequence"/>
</dbReference>
<feature type="transmembrane region" description="Helical" evidence="5">
    <location>
        <begin position="296"/>
        <end position="317"/>
    </location>
</feature>
<evidence type="ECO:0000313" key="7">
    <source>
        <dbReference type="EMBL" id="SDM22326.1"/>
    </source>
</evidence>
<dbReference type="STRING" id="660521.SAMN04487949_1332"/>
<gene>
    <name evidence="7" type="ORF">SAMN04487949_1332</name>
</gene>
<keyword evidence="8" id="KW-1185">Reference proteome</keyword>
<feature type="domain" description="RDD" evidence="6">
    <location>
        <begin position="285"/>
        <end position="409"/>
    </location>
</feature>
<evidence type="ECO:0000259" key="6">
    <source>
        <dbReference type="Pfam" id="PF06271"/>
    </source>
</evidence>
<dbReference type="GO" id="GO:0016020">
    <property type="term" value="C:membrane"/>
    <property type="evidence" value="ECO:0007669"/>
    <property type="project" value="UniProtKB-SubCell"/>
</dbReference>
<dbReference type="Pfam" id="PF06271">
    <property type="entry name" value="RDD"/>
    <property type="match status" value="1"/>
</dbReference>
<feature type="transmembrane region" description="Helical" evidence="5">
    <location>
        <begin position="323"/>
        <end position="342"/>
    </location>
</feature>
<dbReference type="RefSeq" id="WP_089695330.1">
    <property type="nucleotide sequence ID" value="NZ_FNHL01000001.1"/>
</dbReference>
<evidence type="ECO:0000256" key="1">
    <source>
        <dbReference type="ARBA" id="ARBA00004141"/>
    </source>
</evidence>
<accession>A0A1G9RGG5</accession>
<evidence type="ECO:0000256" key="3">
    <source>
        <dbReference type="ARBA" id="ARBA00022989"/>
    </source>
</evidence>